<dbReference type="RefSeq" id="WP_087303156.1">
    <property type="nucleotide sequence ID" value="NZ_NFKP01000033.1"/>
</dbReference>
<gene>
    <name evidence="2" type="ORF">B5F11_18170</name>
</gene>
<evidence type="ECO:0000313" key="3">
    <source>
        <dbReference type="Proteomes" id="UP000196386"/>
    </source>
</evidence>
<accession>A0A1Y4MRE7</accession>
<evidence type="ECO:0000313" key="2">
    <source>
        <dbReference type="EMBL" id="OUP67464.1"/>
    </source>
</evidence>
<sequence>MLKKKIIIHLLSLGVLCSGFVLCRYVFFDIHGMKQWPAILFGIGIIAVVISFILDGKTTPICIAFSYIVGFVVGIIFQTDGIDPGGARTNNLWIIWTVVFICLTLAGIIYDKFISTAKKKIR</sequence>
<evidence type="ECO:0000256" key="1">
    <source>
        <dbReference type="SAM" id="Phobius"/>
    </source>
</evidence>
<dbReference type="AlphaFoldDB" id="A0A1Y4MRE7"/>
<protein>
    <submittedName>
        <fullName evidence="2">Uncharacterized protein</fullName>
    </submittedName>
</protein>
<dbReference type="EMBL" id="NFKP01000033">
    <property type="protein sequence ID" value="OUP67464.1"/>
    <property type="molecule type" value="Genomic_DNA"/>
</dbReference>
<reference evidence="3" key="1">
    <citation type="submission" date="2017-04" db="EMBL/GenBank/DDBJ databases">
        <title>Function of individual gut microbiota members based on whole genome sequencing of pure cultures obtained from chicken caecum.</title>
        <authorList>
            <person name="Medvecky M."/>
            <person name="Cejkova D."/>
            <person name="Polansky O."/>
            <person name="Karasova D."/>
            <person name="Kubasova T."/>
            <person name="Cizek A."/>
            <person name="Rychlik I."/>
        </authorList>
    </citation>
    <scope>NUCLEOTIDE SEQUENCE [LARGE SCALE GENOMIC DNA]</scope>
    <source>
        <strain evidence="3">An175</strain>
    </source>
</reference>
<feature type="transmembrane region" description="Helical" evidence="1">
    <location>
        <begin position="91"/>
        <end position="110"/>
    </location>
</feature>
<feature type="transmembrane region" description="Helical" evidence="1">
    <location>
        <begin position="33"/>
        <end position="54"/>
    </location>
</feature>
<name>A0A1Y4MRE7_9FIRM</name>
<proteinExistence type="predicted"/>
<feature type="transmembrane region" description="Helical" evidence="1">
    <location>
        <begin position="61"/>
        <end position="79"/>
    </location>
</feature>
<feature type="transmembrane region" description="Helical" evidence="1">
    <location>
        <begin position="7"/>
        <end position="27"/>
    </location>
</feature>
<comment type="caution">
    <text evidence="2">The sequence shown here is derived from an EMBL/GenBank/DDBJ whole genome shotgun (WGS) entry which is preliminary data.</text>
</comment>
<keyword evidence="1" id="KW-1133">Transmembrane helix</keyword>
<keyword evidence="1" id="KW-0472">Membrane</keyword>
<organism evidence="2 3">
    <name type="scientific">Anaerotruncus colihominis</name>
    <dbReference type="NCBI Taxonomy" id="169435"/>
    <lineage>
        <taxon>Bacteria</taxon>
        <taxon>Bacillati</taxon>
        <taxon>Bacillota</taxon>
        <taxon>Clostridia</taxon>
        <taxon>Eubacteriales</taxon>
        <taxon>Oscillospiraceae</taxon>
        <taxon>Anaerotruncus</taxon>
    </lineage>
</organism>
<keyword evidence="1" id="KW-0812">Transmembrane</keyword>
<dbReference type="Proteomes" id="UP000196386">
    <property type="component" value="Unassembled WGS sequence"/>
</dbReference>